<feature type="region of interest" description="Disordered" evidence="1">
    <location>
        <begin position="1"/>
        <end position="30"/>
    </location>
</feature>
<organism evidence="2">
    <name type="scientific">Alexandrium monilatum</name>
    <dbReference type="NCBI Taxonomy" id="311494"/>
    <lineage>
        <taxon>Eukaryota</taxon>
        <taxon>Sar</taxon>
        <taxon>Alveolata</taxon>
        <taxon>Dinophyceae</taxon>
        <taxon>Gonyaulacales</taxon>
        <taxon>Pyrocystaceae</taxon>
        <taxon>Alexandrium</taxon>
    </lineage>
</organism>
<name>A0A7S4RKG4_9DINO</name>
<protein>
    <submittedName>
        <fullName evidence="2">Uncharacterized protein</fullName>
    </submittedName>
</protein>
<gene>
    <name evidence="2" type="ORF">AMON00008_LOCUS36859</name>
</gene>
<evidence type="ECO:0000313" key="2">
    <source>
        <dbReference type="EMBL" id="CAE4617434.1"/>
    </source>
</evidence>
<sequence length="437" mass="48391">MEGTDETSFAPGEVVVLQGTPDPSDTGQEGTLVRRAGRGRWVVTIPGKDKSQILFASCFQKLQTSETKIRRYSIVGSWDDFDISTMHWDPSRRCFDFVVVIGDTNHESFKILVEEDWDRCLYPDRCDASPFDEHSLCGPDDGGMDHYWTIGHHQEDKAKAGDRFNVCLSVLPDGMPEGVNWFRVPEPKAHSRPQAPPPARVDDSCTAAPGAQRVNIQERRLRLTGDKEVDQRNRRVEEQAAFQAARNASERARQTDVEGCFEVVADRVAVRMGPSTGALTIAAVRTGQVVRGTPHDVAGQLWLELDPAALQRVGATGYADPGEQATRGWVLMDGRHLGLGQLLRRTSRPEMPNQYGGCTRAEAKQKWESMGLVRKASVTVQRDDPFGIASLDAAEAKEELRPGKTSCLVCGFRAFHSKDKLAHDRSTGHDGFWMCAS</sequence>
<evidence type="ECO:0000256" key="1">
    <source>
        <dbReference type="SAM" id="MobiDB-lite"/>
    </source>
</evidence>
<dbReference type="EMBL" id="HBNR01052530">
    <property type="protein sequence ID" value="CAE4617434.1"/>
    <property type="molecule type" value="Transcribed_RNA"/>
</dbReference>
<accession>A0A7S4RKG4</accession>
<proteinExistence type="predicted"/>
<reference evidence="2" key="1">
    <citation type="submission" date="2021-01" db="EMBL/GenBank/DDBJ databases">
        <authorList>
            <person name="Corre E."/>
            <person name="Pelletier E."/>
            <person name="Niang G."/>
            <person name="Scheremetjew M."/>
            <person name="Finn R."/>
            <person name="Kale V."/>
            <person name="Holt S."/>
            <person name="Cochrane G."/>
            <person name="Meng A."/>
            <person name="Brown T."/>
            <person name="Cohen L."/>
        </authorList>
    </citation>
    <scope>NUCLEOTIDE SEQUENCE</scope>
    <source>
        <strain evidence="2">CCMP3105</strain>
    </source>
</reference>
<dbReference type="AlphaFoldDB" id="A0A7S4RKG4"/>